<dbReference type="PANTHER" id="PTHR42847">
    <property type="entry name" value="ALKANESULFONATE MONOOXYGENASE"/>
    <property type="match status" value="1"/>
</dbReference>
<dbReference type="GO" id="GO:0008726">
    <property type="term" value="F:alkanesulfonate monooxygenase activity"/>
    <property type="evidence" value="ECO:0007669"/>
    <property type="project" value="TreeGrafter"/>
</dbReference>
<reference evidence="7" key="1">
    <citation type="submission" date="2020-02" db="EMBL/GenBank/DDBJ databases">
        <authorList>
            <person name="Meier V. D."/>
        </authorList>
    </citation>
    <scope>NUCLEOTIDE SEQUENCE</scope>
    <source>
        <strain evidence="7">AVDCRST_MAG19</strain>
    </source>
</reference>
<evidence type="ECO:0000256" key="4">
    <source>
        <dbReference type="ARBA" id="ARBA00023033"/>
    </source>
</evidence>
<feature type="domain" description="Luciferase-like" evidence="6">
    <location>
        <begin position="23"/>
        <end position="243"/>
    </location>
</feature>
<keyword evidence="4" id="KW-0503">Monooxygenase</keyword>
<accession>A0A6J4VGE2</accession>
<evidence type="ECO:0000313" key="7">
    <source>
        <dbReference type="EMBL" id="CAA9578707.1"/>
    </source>
</evidence>
<evidence type="ECO:0000256" key="1">
    <source>
        <dbReference type="ARBA" id="ARBA00022630"/>
    </source>
</evidence>
<dbReference type="GO" id="GO:0046306">
    <property type="term" value="P:alkanesulfonate catabolic process"/>
    <property type="evidence" value="ECO:0007669"/>
    <property type="project" value="TreeGrafter"/>
</dbReference>
<keyword evidence="2" id="KW-0288">FMN</keyword>
<evidence type="ECO:0000256" key="5">
    <source>
        <dbReference type="SAM" id="MobiDB-lite"/>
    </source>
</evidence>
<evidence type="ECO:0000259" key="6">
    <source>
        <dbReference type="Pfam" id="PF00296"/>
    </source>
</evidence>
<dbReference type="InterPro" id="IPR011251">
    <property type="entry name" value="Luciferase-like_dom"/>
</dbReference>
<dbReference type="EMBL" id="CADCWL010000205">
    <property type="protein sequence ID" value="CAA9578707.1"/>
    <property type="molecule type" value="Genomic_DNA"/>
</dbReference>
<feature type="region of interest" description="Disordered" evidence="5">
    <location>
        <begin position="246"/>
        <end position="265"/>
    </location>
</feature>
<proteinExistence type="predicted"/>
<dbReference type="InterPro" id="IPR050172">
    <property type="entry name" value="SsuD_RutA_monooxygenase"/>
</dbReference>
<dbReference type="Pfam" id="PF00296">
    <property type="entry name" value="Bac_luciferase"/>
    <property type="match status" value="1"/>
</dbReference>
<dbReference type="InterPro" id="IPR036661">
    <property type="entry name" value="Luciferase-like_sf"/>
</dbReference>
<dbReference type="SUPFAM" id="SSF51679">
    <property type="entry name" value="Bacterial luciferase-like"/>
    <property type="match status" value="1"/>
</dbReference>
<name>A0A6J4VGE2_9BACT</name>
<organism evidence="7">
    <name type="scientific">uncultured Thermomicrobiales bacterium</name>
    <dbReference type="NCBI Taxonomy" id="1645740"/>
    <lineage>
        <taxon>Bacteria</taxon>
        <taxon>Pseudomonadati</taxon>
        <taxon>Thermomicrobiota</taxon>
        <taxon>Thermomicrobia</taxon>
        <taxon>Thermomicrobiales</taxon>
        <taxon>environmental samples</taxon>
    </lineage>
</organism>
<dbReference type="PANTHER" id="PTHR42847:SF4">
    <property type="entry name" value="ALKANESULFONATE MONOOXYGENASE-RELATED"/>
    <property type="match status" value="1"/>
</dbReference>
<keyword evidence="1" id="KW-0285">Flavoprotein</keyword>
<sequence length="310" mass="33775">MTVPARTRPLKVGLQLPEVERVAPWKDLATMARTAEQAGFDSLWVGDHLLYRKPGEEPKGPWEAWSLLAALAAITERVELGPLVACTSFHNPAMLAKKADTIEEISGGRLILGLGAGWNEPEYRAFGFPFDRRVSRFEEAFTIVHSLLRDGHVDFAGTFYQARDCELRPRGPRPGGPPLMIGSEGPRMLRIALPHVESWNAWYAWNGNRPEGLARLRETVDAACRDVGRDPATVERTCAILVALPGAQGRPSGDPEDDAAPPLAGSPEELAEALRAYARAGIAHVQLVLDPNTVQSIEAFAPVLGLLDRG</sequence>
<evidence type="ECO:0000256" key="3">
    <source>
        <dbReference type="ARBA" id="ARBA00023002"/>
    </source>
</evidence>
<protein>
    <recommendedName>
        <fullName evidence="6">Luciferase-like domain-containing protein</fullName>
    </recommendedName>
</protein>
<dbReference type="AlphaFoldDB" id="A0A6J4VGE2"/>
<gene>
    <name evidence="7" type="ORF">AVDCRST_MAG19-3764</name>
</gene>
<dbReference type="Gene3D" id="3.20.20.30">
    <property type="entry name" value="Luciferase-like domain"/>
    <property type="match status" value="1"/>
</dbReference>
<keyword evidence="3" id="KW-0560">Oxidoreductase</keyword>
<evidence type="ECO:0000256" key="2">
    <source>
        <dbReference type="ARBA" id="ARBA00022643"/>
    </source>
</evidence>